<dbReference type="OrthoDB" id="7476629at2759"/>
<sequence length="299" mass="34463">MESFTSTTRYDTKIETFEPCIIDVSSQQQSVQHQQQHQQIIKSNIVSRSSTQSSQDNHNEIINVDDNETNLQNEQVGHIHINNGQQNLTLTPVRLPAVLDGEFFSVIRVDDTNVTVKCHQCQKLLNGNLKSTGNFLSHLKRLHPMVMDKIKTKSNLRKPAIAYVDMSAEKCPEVVRTKRGYRKCYKADEQQQQQQHQQNLEDSYESIDQAECETPVMKRRKSVESNEYNHDANNIVRINQNNNSYNGEDEFDAIGKNVAVKLRNMRIDQRIFAEKLLNDVLFEGQLGTLNRDFSVQNVR</sequence>
<keyword evidence="2" id="KW-1185">Reference proteome</keyword>
<accession>A0A835CUI7</accession>
<protein>
    <recommendedName>
        <fullName evidence="3">Protein stand still-like</fullName>
    </recommendedName>
</protein>
<organism evidence="1 2">
    <name type="scientific">Aphidius gifuensis</name>
    <name type="common">Parasitoid wasp</name>
    <dbReference type="NCBI Taxonomy" id="684658"/>
    <lineage>
        <taxon>Eukaryota</taxon>
        <taxon>Metazoa</taxon>
        <taxon>Ecdysozoa</taxon>
        <taxon>Arthropoda</taxon>
        <taxon>Hexapoda</taxon>
        <taxon>Insecta</taxon>
        <taxon>Pterygota</taxon>
        <taxon>Neoptera</taxon>
        <taxon>Endopterygota</taxon>
        <taxon>Hymenoptera</taxon>
        <taxon>Apocrita</taxon>
        <taxon>Ichneumonoidea</taxon>
        <taxon>Braconidae</taxon>
        <taxon>Aphidiinae</taxon>
        <taxon>Aphidius</taxon>
    </lineage>
</organism>
<evidence type="ECO:0000313" key="2">
    <source>
        <dbReference type="Proteomes" id="UP000639338"/>
    </source>
</evidence>
<evidence type="ECO:0000313" key="1">
    <source>
        <dbReference type="EMBL" id="KAF7996482.1"/>
    </source>
</evidence>
<name>A0A835CUI7_APHGI</name>
<comment type="caution">
    <text evidence="1">The sequence shown here is derived from an EMBL/GenBank/DDBJ whole genome shotgun (WGS) entry which is preliminary data.</text>
</comment>
<gene>
    <name evidence="1" type="ORF">HCN44_002114</name>
</gene>
<evidence type="ECO:0008006" key="3">
    <source>
        <dbReference type="Google" id="ProtNLM"/>
    </source>
</evidence>
<reference evidence="1 2" key="1">
    <citation type="submission" date="2020-08" db="EMBL/GenBank/DDBJ databases">
        <title>Aphidius gifuensis genome sequencing and assembly.</title>
        <authorList>
            <person name="Du Z."/>
        </authorList>
    </citation>
    <scope>NUCLEOTIDE SEQUENCE [LARGE SCALE GENOMIC DNA]</scope>
    <source>
        <strain evidence="1">YNYX2018</strain>
        <tissue evidence="1">Adults</tissue>
    </source>
</reference>
<proteinExistence type="predicted"/>
<dbReference type="EMBL" id="JACMRX010000001">
    <property type="protein sequence ID" value="KAF7996482.1"/>
    <property type="molecule type" value="Genomic_DNA"/>
</dbReference>
<dbReference type="Proteomes" id="UP000639338">
    <property type="component" value="Unassembled WGS sequence"/>
</dbReference>
<dbReference type="AlphaFoldDB" id="A0A835CUI7"/>